<evidence type="ECO:0000256" key="1">
    <source>
        <dbReference type="SAM" id="MobiDB-lite"/>
    </source>
</evidence>
<name>A0A2T5GPD1_9SPHN</name>
<gene>
    <name evidence="2" type="ORF">C8J26_1431</name>
</gene>
<dbReference type="Proteomes" id="UP000244189">
    <property type="component" value="Unassembled WGS sequence"/>
</dbReference>
<proteinExistence type="predicted"/>
<keyword evidence="3" id="KW-1185">Reference proteome</keyword>
<feature type="region of interest" description="Disordered" evidence="1">
    <location>
        <begin position="54"/>
        <end position="100"/>
    </location>
</feature>
<dbReference type="AlphaFoldDB" id="A0A2T5GPD1"/>
<comment type="caution">
    <text evidence="2">The sequence shown here is derived from an EMBL/GenBank/DDBJ whole genome shotgun (WGS) entry which is preliminary data.</text>
</comment>
<organism evidence="2 3">
    <name type="scientific">Sphingomonas aurantiaca</name>
    <dbReference type="NCBI Taxonomy" id="185949"/>
    <lineage>
        <taxon>Bacteria</taxon>
        <taxon>Pseudomonadati</taxon>
        <taxon>Pseudomonadota</taxon>
        <taxon>Alphaproteobacteria</taxon>
        <taxon>Sphingomonadales</taxon>
        <taxon>Sphingomonadaceae</taxon>
        <taxon>Sphingomonas</taxon>
    </lineage>
</organism>
<reference evidence="2 3" key="1">
    <citation type="submission" date="2018-04" db="EMBL/GenBank/DDBJ databases">
        <title>Genomic Encyclopedia of Type Strains, Phase III (KMG-III): the genomes of soil and plant-associated and newly described type strains.</title>
        <authorList>
            <person name="Whitman W."/>
        </authorList>
    </citation>
    <scope>NUCLEOTIDE SEQUENCE [LARGE SCALE GENOMIC DNA]</scope>
    <source>
        <strain evidence="2 3">MA101b</strain>
    </source>
</reference>
<evidence type="ECO:0000313" key="2">
    <source>
        <dbReference type="EMBL" id="PTQ61108.1"/>
    </source>
</evidence>
<sequence>MRAASQQKAADSLVREGEVFTLAKSVAPAVLDPVDGIRIGNLIEALFGLLNQAAGDPDSEDGDLDRCTAGEDGPIADARLDNLGRTQRDRHRLSKSSLAE</sequence>
<dbReference type="EMBL" id="QAOG01000002">
    <property type="protein sequence ID" value="PTQ61108.1"/>
    <property type="molecule type" value="Genomic_DNA"/>
</dbReference>
<accession>A0A2T5GPD1</accession>
<protein>
    <submittedName>
        <fullName evidence="2">Uncharacterized protein</fullName>
    </submittedName>
</protein>
<evidence type="ECO:0000313" key="3">
    <source>
        <dbReference type="Proteomes" id="UP000244189"/>
    </source>
</evidence>